<dbReference type="GO" id="GO:0005615">
    <property type="term" value="C:extracellular space"/>
    <property type="evidence" value="ECO:0007669"/>
    <property type="project" value="InterPro"/>
</dbReference>
<evidence type="ECO:0000256" key="1">
    <source>
        <dbReference type="ARBA" id="ARBA00009500"/>
    </source>
</evidence>
<evidence type="ECO:0000256" key="4">
    <source>
        <dbReference type="SAM" id="SignalP"/>
    </source>
</evidence>
<dbReference type="CDD" id="cd00172">
    <property type="entry name" value="serpin"/>
    <property type="match status" value="1"/>
</dbReference>
<accession>A0A8J2L2F8</accession>
<feature type="chain" id="PRO_5035265369" description="Serpin domain-containing protein" evidence="4">
    <location>
        <begin position="19"/>
        <end position="457"/>
    </location>
</feature>
<dbReference type="GO" id="GO:0004867">
    <property type="term" value="F:serine-type endopeptidase inhibitor activity"/>
    <property type="evidence" value="ECO:0007669"/>
    <property type="project" value="InterPro"/>
</dbReference>
<dbReference type="Pfam" id="PF00079">
    <property type="entry name" value="Serpin"/>
    <property type="match status" value="1"/>
</dbReference>
<feature type="region of interest" description="Disordered" evidence="3">
    <location>
        <begin position="46"/>
        <end position="69"/>
    </location>
</feature>
<dbReference type="PANTHER" id="PTHR11461:SF211">
    <property type="entry name" value="GH10112P-RELATED"/>
    <property type="match status" value="1"/>
</dbReference>
<evidence type="ECO:0000256" key="2">
    <source>
        <dbReference type="RuleBase" id="RU000411"/>
    </source>
</evidence>
<feature type="domain" description="Serpin" evidence="5">
    <location>
        <begin position="87"/>
        <end position="455"/>
    </location>
</feature>
<protein>
    <recommendedName>
        <fullName evidence="5">Serpin domain-containing protein</fullName>
    </recommendedName>
</protein>
<dbReference type="EMBL" id="CAJVCH010312717">
    <property type="protein sequence ID" value="CAG7786214.1"/>
    <property type="molecule type" value="Genomic_DNA"/>
</dbReference>
<evidence type="ECO:0000259" key="5">
    <source>
        <dbReference type="SMART" id="SM00093"/>
    </source>
</evidence>
<keyword evidence="4" id="KW-0732">Signal</keyword>
<name>A0A8J2L2F8_9HEXA</name>
<keyword evidence="7" id="KW-1185">Reference proteome</keyword>
<feature type="signal peptide" evidence="4">
    <location>
        <begin position="1"/>
        <end position="18"/>
    </location>
</feature>
<evidence type="ECO:0000313" key="7">
    <source>
        <dbReference type="Proteomes" id="UP000708208"/>
    </source>
</evidence>
<dbReference type="PANTHER" id="PTHR11461">
    <property type="entry name" value="SERINE PROTEASE INHIBITOR, SERPIN"/>
    <property type="match status" value="1"/>
</dbReference>
<feature type="compositionally biased region" description="Polar residues" evidence="3">
    <location>
        <begin position="57"/>
        <end position="69"/>
    </location>
</feature>
<evidence type="ECO:0000313" key="6">
    <source>
        <dbReference type="EMBL" id="CAG7786214.1"/>
    </source>
</evidence>
<dbReference type="AlphaFoldDB" id="A0A8J2L2F8"/>
<proteinExistence type="inferred from homology"/>
<dbReference type="InterPro" id="IPR000215">
    <property type="entry name" value="Serpin_fam"/>
</dbReference>
<reference evidence="6" key="1">
    <citation type="submission" date="2021-06" db="EMBL/GenBank/DDBJ databases">
        <authorList>
            <person name="Hodson N. C."/>
            <person name="Mongue J. A."/>
            <person name="Jaron S. K."/>
        </authorList>
    </citation>
    <scope>NUCLEOTIDE SEQUENCE</scope>
</reference>
<organism evidence="6 7">
    <name type="scientific">Allacma fusca</name>
    <dbReference type="NCBI Taxonomy" id="39272"/>
    <lineage>
        <taxon>Eukaryota</taxon>
        <taxon>Metazoa</taxon>
        <taxon>Ecdysozoa</taxon>
        <taxon>Arthropoda</taxon>
        <taxon>Hexapoda</taxon>
        <taxon>Collembola</taxon>
        <taxon>Symphypleona</taxon>
        <taxon>Sminthuridae</taxon>
        <taxon>Allacma</taxon>
    </lineage>
</organism>
<dbReference type="Proteomes" id="UP000708208">
    <property type="component" value="Unassembled WGS sequence"/>
</dbReference>
<dbReference type="SMART" id="SM00093">
    <property type="entry name" value="SERPIN"/>
    <property type="match status" value="1"/>
</dbReference>
<comment type="caution">
    <text evidence="6">The sequence shown here is derived from an EMBL/GenBank/DDBJ whole genome shotgun (WGS) entry which is preliminary data.</text>
</comment>
<dbReference type="OrthoDB" id="9518664at2759"/>
<gene>
    <name evidence="6" type="ORF">AFUS01_LOCUS24790</name>
</gene>
<sequence>MLIRLVLGISTFAVLASAQLPGQYLRRNDQFAEESFFSVRNSKLRRQDNAPGLRPRTPTNSFSGNEDLNSVSSSTVQNIVTANNEFTQKYYQVVSRQSQPNFVFSPFSIVTLLGMLRAGANGKTLKELGTTMNVKSAAAGQLYNGFSELFSNLKTSSKKTNTTFTSSNRLFIQDGFDILTDFQSTLKEKFKAPAQRMDFAQPNVAALINKVVSEDTNGNINDLISPGILNNMTRLVALNVLYFKGVWENTFHGIATKNRDFYTHKGDKIQVETMSTEDYFKIADIGNLKAKAIALPYVGKQMEMVILLPNERDGLQEVEQKFFSDPSVSFDNIVESLNQPPKNVFLYLPKFSLETEQDLQEPLKTLGIQQAFAQFQADFSRISDTERELYLSKILQKAFLNVNEVGSEAGAASYGAVFTPLSIGPPVEETIRVDHPFLGFIRHVDTNLILFAFRKME</sequence>
<evidence type="ECO:0000256" key="3">
    <source>
        <dbReference type="SAM" id="MobiDB-lite"/>
    </source>
</evidence>
<comment type="similarity">
    <text evidence="1 2">Belongs to the serpin family.</text>
</comment>
<dbReference type="InterPro" id="IPR023796">
    <property type="entry name" value="Serpin_dom"/>
</dbReference>